<dbReference type="AlphaFoldDB" id="A0A182LX19"/>
<proteinExistence type="predicted"/>
<dbReference type="EMBL" id="AXCM01008769">
    <property type="status" value="NOT_ANNOTATED_CDS"/>
    <property type="molecule type" value="Genomic_DNA"/>
</dbReference>
<keyword evidence="1" id="KW-0812">Transmembrane</keyword>
<dbReference type="VEuPathDB" id="VectorBase:ACUA004003"/>
<name>A0A182LX19_9DIPT</name>
<keyword evidence="1" id="KW-1133">Transmembrane helix</keyword>
<dbReference type="Proteomes" id="UP000075883">
    <property type="component" value="Unassembled WGS sequence"/>
</dbReference>
<evidence type="ECO:0000313" key="2">
    <source>
        <dbReference type="EnsemblMetazoa" id="ACUA004003-PA"/>
    </source>
</evidence>
<evidence type="ECO:0000256" key="1">
    <source>
        <dbReference type="SAM" id="Phobius"/>
    </source>
</evidence>
<feature type="transmembrane region" description="Helical" evidence="1">
    <location>
        <begin position="87"/>
        <end position="108"/>
    </location>
</feature>
<reference evidence="2" key="2">
    <citation type="submission" date="2020-05" db="UniProtKB">
        <authorList>
            <consortium name="EnsemblMetazoa"/>
        </authorList>
    </citation>
    <scope>IDENTIFICATION</scope>
    <source>
        <strain evidence="2">A-37</strain>
    </source>
</reference>
<protein>
    <submittedName>
        <fullName evidence="2">Uncharacterized protein</fullName>
    </submittedName>
</protein>
<keyword evidence="3" id="KW-1185">Reference proteome</keyword>
<reference evidence="3" key="1">
    <citation type="submission" date="2013-09" db="EMBL/GenBank/DDBJ databases">
        <title>The Genome Sequence of Anopheles culicifacies species A.</title>
        <authorList>
            <consortium name="The Broad Institute Genomics Platform"/>
            <person name="Neafsey D.E."/>
            <person name="Besansky N."/>
            <person name="Howell P."/>
            <person name="Walton C."/>
            <person name="Young S.K."/>
            <person name="Zeng Q."/>
            <person name="Gargeya S."/>
            <person name="Fitzgerald M."/>
            <person name="Haas B."/>
            <person name="Abouelleil A."/>
            <person name="Allen A.W."/>
            <person name="Alvarado L."/>
            <person name="Arachchi H.M."/>
            <person name="Berlin A.M."/>
            <person name="Chapman S.B."/>
            <person name="Gainer-Dewar J."/>
            <person name="Goldberg J."/>
            <person name="Griggs A."/>
            <person name="Gujja S."/>
            <person name="Hansen M."/>
            <person name="Howarth C."/>
            <person name="Imamovic A."/>
            <person name="Ireland A."/>
            <person name="Larimer J."/>
            <person name="McCowan C."/>
            <person name="Murphy C."/>
            <person name="Pearson M."/>
            <person name="Poon T.W."/>
            <person name="Priest M."/>
            <person name="Roberts A."/>
            <person name="Saif S."/>
            <person name="Shea T."/>
            <person name="Sisk P."/>
            <person name="Sykes S."/>
            <person name="Wortman J."/>
            <person name="Nusbaum C."/>
            <person name="Birren B."/>
        </authorList>
    </citation>
    <scope>NUCLEOTIDE SEQUENCE [LARGE SCALE GENOMIC DNA]</scope>
    <source>
        <strain evidence="3">A-37</strain>
    </source>
</reference>
<keyword evidence="1" id="KW-0472">Membrane</keyword>
<dbReference type="EnsemblMetazoa" id="ACUA004003-RA">
    <property type="protein sequence ID" value="ACUA004003-PA"/>
    <property type="gene ID" value="ACUA004003"/>
</dbReference>
<evidence type="ECO:0000313" key="3">
    <source>
        <dbReference type="Proteomes" id="UP000075883"/>
    </source>
</evidence>
<organism evidence="2 3">
    <name type="scientific">Anopheles culicifacies</name>
    <dbReference type="NCBI Taxonomy" id="139723"/>
    <lineage>
        <taxon>Eukaryota</taxon>
        <taxon>Metazoa</taxon>
        <taxon>Ecdysozoa</taxon>
        <taxon>Arthropoda</taxon>
        <taxon>Hexapoda</taxon>
        <taxon>Insecta</taxon>
        <taxon>Pterygota</taxon>
        <taxon>Neoptera</taxon>
        <taxon>Endopterygota</taxon>
        <taxon>Diptera</taxon>
        <taxon>Nematocera</taxon>
        <taxon>Culicoidea</taxon>
        <taxon>Culicidae</taxon>
        <taxon>Anophelinae</taxon>
        <taxon>Anopheles</taxon>
        <taxon>culicifacies species complex</taxon>
    </lineage>
</organism>
<sequence length="119" mass="14067">MGIVYRGRKRNQLLKMVMMSGQKEMGDECTKEKRIQSGFFHVKLYVPAEGKPPSTRPESDFTLDVPRAEQLRLKMKKEKQFRSRCRWFFYFLSVVFFLLSVMVVSLILTRGKRMFGSMI</sequence>
<accession>A0A182LX19</accession>
<dbReference type="STRING" id="139723.A0A182LX19"/>